<dbReference type="GO" id="GO:0016787">
    <property type="term" value="F:hydrolase activity"/>
    <property type="evidence" value="ECO:0007669"/>
    <property type="project" value="UniProtKB-KW"/>
</dbReference>
<gene>
    <name evidence="8" type="primary">rhlE_3</name>
    <name evidence="8" type="ORF">SDC9_16452</name>
</gene>
<evidence type="ECO:0000256" key="3">
    <source>
        <dbReference type="ARBA" id="ARBA00022806"/>
    </source>
</evidence>
<evidence type="ECO:0000256" key="1">
    <source>
        <dbReference type="ARBA" id="ARBA00022741"/>
    </source>
</evidence>
<keyword evidence="3 8" id="KW-0347">Helicase</keyword>
<evidence type="ECO:0000256" key="2">
    <source>
        <dbReference type="ARBA" id="ARBA00022801"/>
    </source>
</evidence>
<dbReference type="SMART" id="SM00490">
    <property type="entry name" value="HELICc"/>
    <property type="match status" value="1"/>
</dbReference>
<dbReference type="Pfam" id="PF00271">
    <property type="entry name" value="Helicase_C"/>
    <property type="match status" value="1"/>
</dbReference>
<dbReference type="AlphaFoldDB" id="A0A644TWX2"/>
<organism evidence="8">
    <name type="scientific">bioreactor metagenome</name>
    <dbReference type="NCBI Taxonomy" id="1076179"/>
    <lineage>
        <taxon>unclassified sequences</taxon>
        <taxon>metagenomes</taxon>
        <taxon>ecological metagenomes</taxon>
    </lineage>
</organism>
<dbReference type="PANTHER" id="PTHR47959">
    <property type="entry name" value="ATP-DEPENDENT RNA HELICASE RHLE-RELATED"/>
    <property type="match status" value="1"/>
</dbReference>
<dbReference type="InterPro" id="IPR050079">
    <property type="entry name" value="DEAD_box_RNA_helicase"/>
</dbReference>
<evidence type="ECO:0000259" key="5">
    <source>
        <dbReference type="PROSITE" id="PS51192"/>
    </source>
</evidence>
<feature type="domain" description="Helicase ATP-binding" evidence="5">
    <location>
        <begin position="32"/>
        <end position="204"/>
    </location>
</feature>
<dbReference type="Gene3D" id="3.40.50.300">
    <property type="entry name" value="P-loop containing nucleotide triphosphate hydrolases"/>
    <property type="match status" value="2"/>
</dbReference>
<evidence type="ECO:0000259" key="6">
    <source>
        <dbReference type="PROSITE" id="PS51194"/>
    </source>
</evidence>
<keyword evidence="2 8" id="KW-0378">Hydrolase</keyword>
<keyword evidence="1" id="KW-0547">Nucleotide-binding</keyword>
<dbReference type="PROSITE" id="PS51192">
    <property type="entry name" value="HELICASE_ATP_BIND_1"/>
    <property type="match status" value="1"/>
</dbReference>
<keyword evidence="4" id="KW-0067">ATP-binding</keyword>
<dbReference type="InterPro" id="IPR014001">
    <property type="entry name" value="Helicase_ATP-bd"/>
</dbReference>
<dbReference type="InterPro" id="IPR014014">
    <property type="entry name" value="RNA_helicase_DEAD_Q_motif"/>
</dbReference>
<proteinExistence type="predicted"/>
<dbReference type="PROSITE" id="PS51194">
    <property type="entry name" value="HELICASE_CTER"/>
    <property type="match status" value="1"/>
</dbReference>
<dbReference type="PANTHER" id="PTHR47959:SF13">
    <property type="entry name" value="ATP-DEPENDENT RNA HELICASE RHLE"/>
    <property type="match status" value="1"/>
</dbReference>
<dbReference type="InterPro" id="IPR027417">
    <property type="entry name" value="P-loop_NTPase"/>
</dbReference>
<evidence type="ECO:0000313" key="8">
    <source>
        <dbReference type="EMBL" id="MPL70692.1"/>
    </source>
</evidence>
<sequence length="373" mass="40737">MNFSSFGFDPRVAAGIAAAGYESPTPIQEKAIPVILEGRDLLGLAQTGTGKTAAFALPILQRLLGGDRCKARVLVISPTRELAEQTHKAFEMLGKAAGYRSMSVFGGVSTKSQIKTLKTRLPEILVACPGRLLDLMGQRVVDLSGIEILVLDEADQMFDMGFLPSIKKIIASLPREHQTLLFSATLPQEIRALAKQFQRDPVRIEIGASRPAETVSHFISPVSQGDKYEALRTVLGGIEEGQTLIFTRTKHRAKKLALQLTNAGFNSTSLQGNLSQGQREKAMASFRSGRAKIMVATDIAARGIDVTQISHVINFDIPDTPEAYTHRVGRTGRMLRKGLALTFVTPEDKSILRAIERYLGKPIERMGLERAAM</sequence>
<dbReference type="InterPro" id="IPR001650">
    <property type="entry name" value="Helicase_C-like"/>
</dbReference>
<dbReference type="CDD" id="cd18787">
    <property type="entry name" value="SF2_C_DEAD"/>
    <property type="match status" value="1"/>
</dbReference>
<reference evidence="8" key="1">
    <citation type="submission" date="2019-08" db="EMBL/GenBank/DDBJ databases">
        <authorList>
            <person name="Kucharzyk K."/>
            <person name="Murdoch R.W."/>
            <person name="Higgins S."/>
            <person name="Loffler F."/>
        </authorList>
    </citation>
    <scope>NUCLEOTIDE SEQUENCE</scope>
</reference>
<dbReference type="SUPFAM" id="SSF52540">
    <property type="entry name" value="P-loop containing nucleoside triphosphate hydrolases"/>
    <property type="match status" value="1"/>
</dbReference>
<feature type="domain" description="DEAD-box RNA helicase Q" evidence="7">
    <location>
        <begin position="1"/>
        <end position="29"/>
    </location>
</feature>
<feature type="domain" description="Helicase C-terminal" evidence="6">
    <location>
        <begin position="230"/>
        <end position="373"/>
    </location>
</feature>
<dbReference type="InterPro" id="IPR011545">
    <property type="entry name" value="DEAD/DEAH_box_helicase_dom"/>
</dbReference>
<dbReference type="EC" id="3.6.4.13" evidence="8"/>
<evidence type="ECO:0000259" key="7">
    <source>
        <dbReference type="PROSITE" id="PS51195"/>
    </source>
</evidence>
<dbReference type="GO" id="GO:0005524">
    <property type="term" value="F:ATP binding"/>
    <property type="evidence" value="ECO:0007669"/>
    <property type="project" value="UniProtKB-KW"/>
</dbReference>
<name>A0A644TWX2_9ZZZZ</name>
<dbReference type="SMART" id="SM00487">
    <property type="entry name" value="DEXDc"/>
    <property type="match status" value="1"/>
</dbReference>
<comment type="caution">
    <text evidence="8">The sequence shown here is derived from an EMBL/GenBank/DDBJ whole genome shotgun (WGS) entry which is preliminary data.</text>
</comment>
<dbReference type="EMBL" id="VSSQ01000054">
    <property type="protein sequence ID" value="MPL70692.1"/>
    <property type="molecule type" value="Genomic_DNA"/>
</dbReference>
<dbReference type="InterPro" id="IPR044742">
    <property type="entry name" value="DEAD/DEAH_RhlB"/>
</dbReference>
<evidence type="ECO:0000256" key="4">
    <source>
        <dbReference type="ARBA" id="ARBA00022840"/>
    </source>
</evidence>
<accession>A0A644TWX2</accession>
<dbReference type="GO" id="GO:0003724">
    <property type="term" value="F:RNA helicase activity"/>
    <property type="evidence" value="ECO:0007669"/>
    <property type="project" value="UniProtKB-EC"/>
</dbReference>
<dbReference type="GO" id="GO:0005829">
    <property type="term" value="C:cytosol"/>
    <property type="evidence" value="ECO:0007669"/>
    <property type="project" value="TreeGrafter"/>
</dbReference>
<dbReference type="CDD" id="cd00268">
    <property type="entry name" value="DEADc"/>
    <property type="match status" value="1"/>
</dbReference>
<protein>
    <submittedName>
        <fullName evidence="8">ATP-dependent RNA helicase RhlE</fullName>
        <ecNumber evidence="8">3.6.4.13</ecNumber>
    </submittedName>
</protein>
<dbReference type="PROSITE" id="PS51195">
    <property type="entry name" value="Q_MOTIF"/>
    <property type="match status" value="1"/>
</dbReference>
<dbReference type="GO" id="GO:0003676">
    <property type="term" value="F:nucleic acid binding"/>
    <property type="evidence" value="ECO:0007669"/>
    <property type="project" value="InterPro"/>
</dbReference>
<dbReference type="Pfam" id="PF00270">
    <property type="entry name" value="DEAD"/>
    <property type="match status" value="1"/>
</dbReference>